<dbReference type="eggNOG" id="COG1332">
    <property type="taxonomic scope" value="Bacteria"/>
</dbReference>
<dbReference type="GO" id="GO:0051607">
    <property type="term" value="P:defense response to virus"/>
    <property type="evidence" value="ECO:0007669"/>
    <property type="project" value="UniProtKB-KW"/>
</dbReference>
<protein>
    <recommendedName>
        <fullName evidence="3">CRISPR system Cms protein Csm5</fullName>
    </recommendedName>
    <alternativeName>
        <fullName evidence="6">CRISPR type III A-associated protein Csm5</fullName>
    </alternativeName>
</protein>
<dbReference type="NCBIfam" id="TIGR01899">
    <property type="entry name" value="cas_TM1807_csm5"/>
    <property type="match status" value="1"/>
</dbReference>
<comment type="similarity">
    <text evidence="2">Belongs to the CRISPR-associated Csm5 family.</text>
</comment>
<dbReference type="Proteomes" id="UP000005868">
    <property type="component" value="Chromosome"/>
</dbReference>
<comment type="function">
    <text evidence="1">This subunit might be involved in maturation of a crRNA intermediate to its mature form.</text>
</comment>
<dbReference type="GO" id="GO:0003723">
    <property type="term" value="F:RNA binding"/>
    <property type="evidence" value="ECO:0007669"/>
    <property type="project" value="UniProtKB-KW"/>
</dbReference>
<evidence type="ECO:0000256" key="2">
    <source>
        <dbReference type="ARBA" id="ARBA00006680"/>
    </source>
</evidence>
<organism evidence="8 9">
    <name type="scientific">Thermovirga lienii (strain ATCC BAA-1197 / DSM 17291 / Cas60314)</name>
    <dbReference type="NCBI Taxonomy" id="580340"/>
    <lineage>
        <taxon>Bacteria</taxon>
        <taxon>Thermotogati</taxon>
        <taxon>Synergistota</taxon>
        <taxon>Synergistia</taxon>
        <taxon>Synergistales</taxon>
        <taxon>Thermovirgaceae</taxon>
        <taxon>Thermovirga</taxon>
    </lineage>
</organism>
<evidence type="ECO:0000256" key="1">
    <source>
        <dbReference type="ARBA" id="ARBA00003088"/>
    </source>
</evidence>
<dbReference type="InterPro" id="IPR005537">
    <property type="entry name" value="RAMP_III_fam"/>
</dbReference>
<proteinExistence type="inferred from homology"/>
<dbReference type="STRING" id="580340.Tlie_0238"/>
<dbReference type="KEGG" id="tli:Tlie_0238"/>
<dbReference type="AlphaFoldDB" id="G7V6F0"/>
<dbReference type="EMBL" id="CP003096">
    <property type="protein sequence ID" value="AER65979.1"/>
    <property type="molecule type" value="Genomic_DNA"/>
</dbReference>
<dbReference type="PANTHER" id="PTHR38007">
    <property type="entry name" value="CRISPR SYSTEM CMS PROTEIN CSM5"/>
    <property type="match status" value="1"/>
</dbReference>
<evidence type="ECO:0000256" key="4">
    <source>
        <dbReference type="ARBA" id="ARBA00022884"/>
    </source>
</evidence>
<reference evidence="9" key="1">
    <citation type="submission" date="2011-10" db="EMBL/GenBank/DDBJ databases">
        <title>The complete genome of chromosome of Thermovirga lienii DSM 17291.</title>
        <authorList>
            <consortium name="US DOE Joint Genome Institute (JGI-PGF)"/>
            <person name="Lucas S."/>
            <person name="Copeland A."/>
            <person name="Lapidus A."/>
            <person name="Glavina del Rio T."/>
            <person name="Dalin E."/>
            <person name="Tice H."/>
            <person name="Bruce D."/>
            <person name="Goodwin L."/>
            <person name="Pitluck S."/>
            <person name="Peters L."/>
            <person name="Mikhailova N."/>
            <person name="Saunders E."/>
            <person name="Kyrpides N."/>
            <person name="Mavromatis K."/>
            <person name="Ivanova N."/>
            <person name="Last F.I."/>
            <person name="Brettin T."/>
            <person name="Detter J.C."/>
            <person name="Han C."/>
            <person name="Larimer F."/>
            <person name="Land M."/>
            <person name="Hauser L."/>
            <person name="Markowitz V."/>
            <person name="Cheng J.-F."/>
            <person name="Hugenholtz P."/>
            <person name="Woyke T."/>
            <person name="Wu D."/>
            <person name="Spring S."/>
            <person name="Schroeder M."/>
            <person name="Brambilla E.-M."/>
            <person name="Klenk H.-P."/>
            <person name="Eisen J.A."/>
        </authorList>
    </citation>
    <scope>NUCLEOTIDE SEQUENCE [LARGE SCALE GENOMIC DNA]</scope>
    <source>
        <strain evidence="9">ATCC BAA-1197 / DSM 17291 / Cas60314</strain>
    </source>
</reference>
<keyword evidence="5" id="KW-0051">Antiviral defense</keyword>
<reference evidence="8 9" key="2">
    <citation type="journal article" date="2012" name="Stand. Genomic Sci.">
        <title>Genome sequence of the moderately thermophilic, amino-acid-degrading and sulfur-reducing bacterium Thermovirga lienii type strain (Cas60314(T)).</title>
        <authorList>
            <person name="Goker M."/>
            <person name="Saunders E."/>
            <person name="Lapidus A."/>
            <person name="Nolan M."/>
            <person name="Lucas S."/>
            <person name="Hammon N."/>
            <person name="Deshpande S."/>
            <person name="Cheng J.F."/>
            <person name="Han C."/>
            <person name="Tapia R."/>
            <person name="Goodwin L.A."/>
            <person name="Pitluck S."/>
            <person name="Liolios K."/>
            <person name="Mavromatis K."/>
            <person name="Pagani I."/>
            <person name="Ivanova N."/>
            <person name="Mikhailova N."/>
            <person name="Pati A."/>
            <person name="Chen A."/>
            <person name="Palaniappan K."/>
            <person name="Land M."/>
            <person name="Chang Y.J."/>
            <person name="Jeffries C.D."/>
            <person name="Brambilla E.M."/>
            <person name="Rohde M."/>
            <person name="Spring S."/>
            <person name="Detter J.C."/>
            <person name="Woyke T."/>
            <person name="Bristow J."/>
            <person name="Eisen J.A."/>
            <person name="Markowitz V."/>
            <person name="Hugenholtz P."/>
            <person name="Kyrpides N.C."/>
            <person name="Klenk H.P."/>
        </authorList>
    </citation>
    <scope>NUCLEOTIDE SEQUENCE [LARGE SCALE GENOMIC DNA]</scope>
    <source>
        <strain evidence="9">ATCC BAA-1197 / DSM 17291 / Cas60314</strain>
    </source>
</reference>
<keyword evidence="4" id="KW-0694">RNA-binding</keyword>
<keyword evidence="9" id="KW-1185">Reference proteome</keyword>
<evidence type="ECO:0000313" key="8">
    <source>
        <dbReference type="EMBL" id="AER65979.1"/>
    </source>
</evidence>
<dbReference type="PANTHER" id="PTHR38007:SF1">
    <property type="entry name" value="CRISPR SYSTEM CMS PROTEIN CSM5"/>
    <property type="match status" value="1"/>
</dbReference>
<dbReference type="InterPro" id="IPR010173">
    <property type="entry name" value="CRISPR-assoc_Csm5"/>
</dbReference>
<gene>
    <name evidence="8" type="ordered locus">Tlie_0238</name>
</gene>
<evidence type="ECO:0000313" key="9">
    <source>
        <dbReference type="Proteomes" id="UP000005868"/>
    </source>
</evidence>
<dbReference type="Pfam" id="PF03787">
    <property type="entry name" value="RAMPs"/>
    <property type="match status" value="1"/>
</dbReference>
<sequence>MSENKLPWKIKKYKARFVALSPIHIGTGEVLPACRYVLPPEGQDQGWCLKESFSAGLLAEGRISIKDYMEKPLSLDMPILKRGVDDGNFLYPISFTKAAREKLKKEVKPFVRDGFGRAYLPGSSIKGMLRTALAFSFLMNEEQARKNLLKQLDQLEPKGLIEKMNNVSPKNIKEIRKKNAARVSLVENLFRPLEKEKTDPKYDILRAVKVSDSEPIDTPLVVAAVNIFTSKGSRIEPLSSDTPPTFCEVVDPGTEICFEITLDEGLLVKLGESNPSKIRIKNHYDLLSALQDHARVMVNIEKSFLEKNGVNDVWDKEYEQGEDADYAIVRLGWGSGWTGSSLFPILSCDDPEKETPKRPLSRKIVISSKGEPRAMLGWGKLYIEEIPE</sequence>
<evidence type="ECO:0000256" key="3">
    <source>
        <dbReference type="ARBA" id="ARBA00016113"/>
    </source>
</evidence>
<name>G7V6F0_THELD</name>
<evidence type="ECO:0000256" key="6">
    <source>
        <dbReference type="ARBA" id="ARBA00031720"/>
    </source>
</evidence>
<dbReference type="HOGENOM" id="CLU_036878_3_0_0"/>
<accession>G7V6F0</accession>
<evidence type="ECO:0000256" key="5">
    <source>
        <dbReference type="ARBA" id="ARBA00023118"/>
    </source>
</evidence>
<evidence type="ECO:0000259" key="7">
    <source>
        <dbReference type="Pfam" id="PF03787"/>
    </source>
</evidence>
<dbReference type="OrthoDB" id="24360at2"/>
<feature type="domain" description="CRISPR type III-associated protein" evidence="7">
    <location>
        <begin position="17"/>
        <end position="274"/>
    </location>
</feature>